<sequence length="626" mass="68516">MPNCISNICLATLVICCFSLLLNSQSLFAQANEADRLSLLAMKSQLQDPLGVTSSWNNSINLCQWTGVTCGHRHQRVIGLDLRHQSIGGFLSPFVGNLSFLRSINLANNSFRAEIPHEVGNLFRLQNLTLTNNYFSGKIPTNLSRCSNLVKFEASNNKLAGESPAEIGNLLKFQLLNIAENHLRGQLPASIGNLSALQEINVNGNRLGGRIPSTRSHVRNLISFNVGLNQFSGMFPPINNISSLEYIFIHRNIYHGSLPLDIGVNLPNLRFFIISGNNLTGSLQDSLSNATNLQKLDINRNLFSGKVSINFGGLQNLSWLNLGKNNLGTRTANDLDFITLLTNCTKLEVLVLDSNRFGAVLPFSLANLSTTMTGIAFGNNQISGFIPDGIANLVNLNALGVEFNQLAVTILKSLQMLFLHENVLQGTIPSFLGNLTMLTQRLLEVNDLLGNIPPSIGNCKNLILLTTRKNKPSGTMPRQLPRIITLSVLLNLSDNLLSGHFPAEVGKLKNLVSLDISSNMFSGEIPTTLGCTSLEYLCMQDNSFTGSIPSTLSSLKSITELDLSRNNLSGHIPQYLENLSFLSFLNLSYNHFESKVPIGQGITLKNYIVQKKLSKCAIGAFLLHIL</sequence>
<name>A0ACB8JIL5_CITSI</name>
<keyword evidence="2" id="KW-1185">Reference proteome</keyword>
<evidence type="ECO:0000313" key="1">
    <source>
        <dbReference type="EMBL" id="KAH9717379.1"/>
    </source>
</evidence>
<accession>A0ACB8JIL5</accession>
<reference evidence="2" key="1">
    <citation type="journal article" date="2023" name="Hortic. Res.">
        <title>A chromosome-level phased genome enabling allele-level studies in sweet orange: a case study on citrus Huanglongbing tolerance.</title>
        <authorList>
            <person name="Wu B."/>
            <person name="Yu Q."/>
            <person name="Deng Z."/>
            <person name="Duan Y."/>
            <person name="Luo F."/>
            <person name="Gmitter F. Jr."/>
        </authorList>
    </citation>
    <scope>NUCLEOTIDE SEQUENCE [LARGE SCALE GENOMIC DNA]</scope>
    <source>
        <strain evidence="2">cv. Valencia</strain>
    </source>
</reference>
<comment type="caution">
    <text evidence="1">The sequence shown here is derived from an EMBL/GenBank/DDBJ whole genome shotgun (WGS) entry which is preliminary data.</text>
</comment>
<evidence type="ECO:0000313" key="2">
    <source>
        <dbReference type="Proteomes" id="UP000829398"/>
    </source>
</evidence>
<dbReference type="EMBL" id="CM039176">
    <property type="protein sequence ID" value="KAH9717379.1"/>
    <property type="molecule type" value="Genomic_DNA"/>
</dbReference>
<protein>
    <submittedName>
        <fullName evidence="1">LRR receptor-like serine/threonine-protein kinase EFR</fullName>
    </submittedName>
</protein>
<proteinExistence type="predicted"/>
<gene>
    <name evidence="1" type="ORF">KPL71_021790</name>
</gene>
<dbReference type="Proteomes" id="UP000829398">
    <property type="component" value="Chromosome 7"/>
</dbReference>
<organism evidence="1 2">
    <name type="scientific">Citrus sinensis</name>
    <name type="common">Sweet orange</name>
    <name type="synonym">Citrus aurantium var. sinensis</name>
    <dbReference type="NCBI Taxonomy" id="2711"/>
    <lineage>
        <taxon>Eukaryota</taxon>
        <taxon>Viridiplantae</taxon>
        <taxon>Streptophyta</taxon>
        <taxon>Embryophyta</taxon>
        <taxon>Tracheophyta</taxon>
        <taxon>Spermatophyta</taxon>
        <taxon>Magnoliopsida</taxon>
        <taxon>eudicotyledons</taxon>
        <taxon>Gunneridae</taxon>
        <taxon>Pentapetalae</taxon>
        <taxon>rosids</taxon>
        <taxon>malvids</taxon>
        <taxon>Sapindales</taxon>
        <taxon>Rutaceae</taxon>
        <taxon>Aurantioideae</taxon>
        <taxon>Citrus</taxon>
    </lineage>
</organism>